<sequence length="125" mass="14744">MRKWEPEHIAFVAIFVNRPNVRNRQISDQLRNKFPGILFTKAQLKGLRYRQQKHAADGYSPFQSTMKLLDERDVLYKVLWSADDPDKPEGFMSTDDVSKEQWALCPWVQMYDNTYKTNNKGLALF</sequence>
<keyword evidence="2" id="KW-1185">Reference proteome</keyword>
<comment type="caution">
    <text evidence="1">The sequence shown here is derived from an EMBL/GenBank/DDBJ whole genome shotgun (WGS) entry which is preliminary data.</text>
</comment>
<proteinExistence type="predicted"/>
<accession>A0AAN6PW71</accession>
<protein>
    <submittedName>
        <fullName evidence="1">Uncharacterized protein</fullName>
    </submittedName>
</protein>
<evidence type="ECO:0000313" key="1">
    <source>
        <dbReference type="EMBL" id="KAK4096481.1"/>
    </source>
</evidence>
<reference evidence="1" key="1">
    <citation type="journal article" date="2023" name="Mol. Phylogenet. Evol.">
        <title>Genome-scale phylogeny and comparative genomics of the fungal order Sordariales.</title>
        <authorList>
            <person name="Hensen N."/>
            <person name="Bonometti L."/>
            <person name="Westerberg I."/>
            <person name="Brannstrom I.O."/>
            <person name="Guillou S."/>
            <person name="Cros-Aarteil S."/>
            <person name="Calhoun S."/>
            <person name="Haridas S."/>
            <person name="Kuo A."/>
            <person name="Mondo S."/>
            <person name="Pangilinan J."/>
            <person name="Riley R."/>
            <person name="LaButti K."/>
            <person name="Andreopoulos B."/>
            <person name="Lipzen A."/>
            <person name="Chen C."/>
            <person name="Yan M."/>
            <person name="Daum C."/>
            <person name="Ng V."/>
            <person name="Clum A."/>
            <person name="Steindorff A."/>
            <person name="Ohm R.A."/>
            <person name="Martin F."/>
            <person name="Silar P."/>
            <person name="Natvig D.O."/>
            <person name="Lalanne C."/>
            <person name="Gautier V."/>
            <person name="Ament-Velasquez S.L."/>
            <person name="Kruys A."/>
            <person name="Hutchinson M.I."/>
            <person name="Powell A.J."/>
            <person name="Barry K."/>
            <person name="Miller A.N."/>
            <person name="Grigoriev I.V."/>
            <person name="Debuchy R."/>
            <person name="Gladieux P."/>
            <person name="Hiltunen Thoren M."/>
            <person name="Johannesson H."/>
        </authorList>
    </citation>
    <scope>NUCLEOTIDE SEQUENCE</scope>
    <source>
        <strain evidence="1">CBS 757.83</strain>
    </source>
</reference>
<name>A0AAN6PW71_9PEZI</name>
<gene>
    <name evidence="1" type="ORF">N658DRAFT_489925</name>
</gene>
<dbReference type="Proteomes" id="UP001305647">
    <property type="component" value="Unassembled WGS sequence"/>
</dbReference>
<dbReference type="AlphaFoldDB" id="A0AAN6PW71"/>
<reference evidence="1" key="2">
    <citation type="submission" date="2023-05" db="EMBL/GenBank/DDBJ databases">
        <authorList>
            <consortium name="Lawrence Berkeley National Laboratory"/>
            <person name="Steindorff A."/>
            <person name="Hensen N."/>
            <person name="Bonometti L."/>
            <person name="Westerberg I."/>
            <person name="Brannstrom I.O."/>
            <person name="Guillou S."/>
            <person name="Cros-Aarteil S."/>
            <person name="Calhoun S."/>
            <person name="Haridas S."/>
            <person name="Kuo A."/>
            <person name="Mondo S."/>
            <person name="Pangilinan J."/>
            <person name="Riley R."/>
            <person name="Labutti K."/>
            <person name="Andreopoulos B."/>
            <person name="Lipzen A."/>
            <person name="Chen C."/>
            <person name="Yanf M."/>
            <person name="Daum C."/>
            <person name="Ng V."/>
            <person name="Clum A."/>
            <person name="Ohm R."/>
            <person name="Martin F."/>
            <person name="Silar P."/>
            <person name="Natvig D."/>
            <person name="Lalanne C."/>
            <person name="Gautier V."/>
            <person name="Ament-Velasquez S.L."/>
            <person name="Kruys A."/>
            <person name="Hutchinson M.I."/>
            <person name="Powell A.J."/>
            <person name="Barry K."/>
            <person name="Miller A.N."/>
            <person name="Grigoriev I.V."/>
            <person name="Debuchy R."/>
            <person name="Gladieux P."/>
            <person name="Thoren M.H."/>
            <person name="Johannesson H."/>
        </authorList>
    </citation>
    <scope>NUCLEOTIDE SEQUENCE</scope>
    <source>
        <strain evidence="1">CBS 757.83</strain>
    </source>
</reference>
<dbReference type="EMBL" id="MU863712">
    <property type="protein sequence ID" value="KAK4096481.1"/>
    <property type="molecule type" value="Genomic_DNA"/>
</dbReference>
<organism evidence="1 2">
    <name type="scientific">Parathielavia hyrcaniae</name>
    <dbReference type="NCBI Taxonomy" id="113614"/>
    <lineage>
        <taxon>Eukaryota</taxon>
        <taxon>Fungi</taxon>
        <taxon>Dikarya</taxon>
        <taxon>Ascomycota</taxon>
        <taxon>Pezizomycotina</taxon>
        <taxon>Sordariomycetes</taxon>
        <taxon>Sordariomycetidae</taxon>
        <taxon>Sordariales</taxon>
        <taxon>Chaetomiaceae</taxon>
        <taxon>Parathielavia</taxon>
    </lineage>
</organism>
<evidence type="ECO:0000313" key="2">
    <source>
        <dbReference type="Proteomes" id="UP001305647"/>
    </source>
</evidence>